<dbReference type="InterPro" id="IPR005604">
    <property type="entry name" value="Phage_T7_tail_fibre-like_N"/>
</dbReference>
<feature type="compositionally biased region" description="Low complexity" evidence="1">
    <location>
        <begin position="311"/>
        <end position="329"/>
    </location>
</feature>
<dbReference type="EMBL" id="LAZR01047724">
    <property type="protein sequence ID" value="KKK93551.1"/>
    <property type="molecule type" value="Genomic_DNA"/>
</dbReference>
<reference evidence="3" key="1">
    <citation type="journal article" date="2015" name="Nature">
        <title>Complex archaea that bridge the gap between prokaryotes and eukaryotes.</title>
        <authorList>
            <person name="Spang A."/>
            <person name="Saw J.H."/>
            <person name="Jorgensen S.L."/>
            <person name="Zaremba-Niedzwiedzka K."/>
            <person name="Martijn J."/>
            <person name="Lind A.E."/>
            <person name="van Eijk R."/>
            <person name="Schleper C."/>
            <person name="Guy L."/>
            <person name="Ettema T.J."/>
        </authorList>
    </citation>
    <scope>NUCLEOTIDE SEQUENCE</scope>
</reference>
<evidence type="ECO:0000313" key="3">
    <source>
        <dbReference type="EMBL" id="KKK93551.1"/>
    </source>
</evidence>
<name>A0A0F9CA47_9ZZZZ</name>
<sequence length="329" mass="34912">MADTSVVYTGNNSTTNYSVPFPYILNTHVKVYVNATLRYTPLDYVWLSASTIQFVTAPAQDAAIKIQRVTPGDSRLVDFTTGAVLSEADLDMSANQNFYLAQEAKEGFADLMNAELLRIAGALGIVETDPDAILAAMVQTSLDDEAAELAQRVNDIDANGEGLLNDAIMLALLGAANVGYTAFILDTTKVKIDSDGGDTFATRLTALALADSDNVALVTTEAGVRLSADNALEAHYGVSLNVNGYVTGFTQLNDGTSGDFTILADKFSIVHPHVEWAATTAYTLGQTRHPTTPDGNVYECTTAGTSGGSEPTWDTTPGNTTNDNTVVWT</sequence>
<dbReference type="Pfam" id="PF03906">
    <property type="entry name" value="Phage_T7_tail"/>
    <property type="match status" value="1"/>
</dbReference>
<dbReference type="AlphaFoldDB" id="A0A0F9CA47"/>
<evidence type="ECO:0000256" key="1">
    <source>
        <dbReference type="SAM" id="MobiDB-lite"/>
    </source>
</evidence>
<feature type="non-terminal residue" evidence="3">
    <location>
        <position position="329"/>
    </location>
</feature>
<evidence type="ECO:0000259" key="2">
    <source>
        <dbReference type="Pfam" id="PF03906"/>
    </source>
</evidence>
<feature type="domain" description="Bacteriophage T7 tail fibre protein-like N-terminal" evidence="2">
    <location>
        <begin position="4"/>
        <end position="112"/>
    </location>
</feature>
<organism evidence="3">
    <name type="scientific">marine sediment metagenome</name>
    <dbReference type="NCBI Taxonomy" id="412755"/>
    <lineage>
        <taxon>unclassified sequences</taxon>
        <taxon>metagenomes</taxon>
        <taxon>ecological metagenomes</taxon>
    </lineage>
</organism>
<protein>
    <recommendedName>
        <fullName evidence="2">Bacteriophage T7 tail fibre protein-like N-terminal domain-containing protein</fullName>
    </recommendedName>
</protein>
<proteinExistence type="predicted"/>
<feature type="region of interest" description="Disordered" evidence="1">
    <location>
        <begin position="304"/>
        <end position="329"/>
    </location>
</feature>
<comment type="caution">
    <text evidence="3">The sequence shown here is derived from an EMBL/GenBank/DDBJ whole genome shotgun (WGS) entry which is preliminary data.</text>
</comment>
<gene>
    <name evidence="3" type="ORF">LCGC14_2691740</name>
</gene>
<accession>A0A0F9CA47</accession>